<evidence type="ECO:0000313" key="2">
    <source>
        <dbReference type="Proteomes" id="UP001501510"/>
    </source>
</evidence>
<dbReference type="InterPro" id="IPR015422">
    <property type="entry name" value="PyrdxlP-dep_Trfase_small"/>
</dbReference>
<protein>
    <submittedName>
        <fullName evidence="1">Uncharacterized protein</fullName>
    </submittedName>
</protein>
<dbReference type="Gene3D" id="3.90.1150.10">
    <property type="entry name" value="Aspartate Aminotransferase, domain 1"/>
    <property type="match status" value="1"/>
</dbReference>
<sequence>MENNYKKQLFNIKENRSNEKDQCIEEITNNSLNREGDINLSLNRVNWNKNLNHNTKKILLEDEKNYIKQSMSTPCMNVIVDAKDCYIKDLDGKEYLDFHGNSVHQIGYKNKKLYKL</sequence>
<comment type="caution">
    <text evidence="1">The sequence shown here is derived from an EMBL/GenBank/DDBJ whole genome shotgun (WGS) entry which is preliminary data.</text>
</comment>
<organism evidence="1 2">
    <name type="scientific">Clostridium oceanicum</name>
    <dbReference type="NCBI Taxonomy" id="1543"/>
    <lineage>
        <taxon>Bacteria</taxon>
        <taxon>Bacillati</taxon>
        <taxon>Bacillota</taxon>
        <taxon>Clostridia</taxon>
        <taxon>Eubacteriales</taxon>
        <taxon>Clostridiaceae</taxon>
        <taxon>Clostridium</taxon>
    </lineage>
</organism>
<evidence type="ECO:0000313" key="1">
    <source>
        <dbReference type="EMBL" id="GAA0731881.1"/>
    </source>
</evidence>
<dbReference type="RefSeq" id="WP_343757711.1">
    <property type="nucleotide sequence ID" value="NZ_BAAACG010000001.1"/>
</dbReference>
<gene>
    <name evidence="1" type="ORF">GCM10008906_00840</name>
</gene>
<accession>A0ABN1J891</accession>
<dbReference type="EMBL" id="BAAACG010000001">
    <property type="protein sequence ID" value="GAA0731881.1"/>
    <property type="molecule type" value="Genomic_DNA"/>
</dbReference>
<dbReference type="InterPro" id="IPR015424">
    <property type="entry name" value="PyrdxlP-dep_Trfase"/>
</dbReference>
<reference evidence="1 2" key="1">
    <citation type="journal article" date="2019" name="Int. J. Syst. Evol. Microbiol.">
        <title>The Global Catalogue of Microorganisms (GCM) 10K type strain sequencing project: providing services to taxonomists for standard genome sequencing and annotation.</title>
        <authorList>
            <consortium name="The Broad Institute Genomics Platform"/>
            <consortium name="The Broad Institute Genome Sequencing Center for Infectious Disease"/>
            <person name="Wu L."/>
            <person name="Ma J."/>
        </authorList>
    </citation>
    <scope>NUCLEOTIDE SEQUENCE [LARGE SCALE GENOMIC DNA]</scope>
    <source>
        <strain evidence="1 2">JCM 1407</strain>
    </source>
</reference>
<proteinExistence type="predicted"/>
<name>A0ABN1J891_9CLOT</name>
<keyword evidence="2" id="KW-1185">Reference proteome</keyword>
<dbReference type="Proteomes" id="UP001501510">
    <property type="component" value="Unassembled WGS sequence"/>
</dbReference>
<dbReference type="SUPFAM" id="SSF53383">
    <property type="entry name" value="PLP-dependent transferases"/>
    <property type="match status" value="1"/>
</dbReference>